<name>A0A8S5TDB9_9VIRU</name>
<proteinExistence type="predicted"/>
<reference evidence="1" key="1">
    <citation type="journal article" date="2021" name="Proc. Natl. Acad. Sci. U.S.A.">
        <title>A Catalog of Tens of Thousands of Viruses from Human Metagenomes Reveals Hidden Associations with Chronic Diseases.</title>
        <authorList>
            <person name="Tisza M.J."/>
            <person name="Buck C.B."/>
        </authorList>
    </citation>
    <scope>NUCLEOTIDE SEQUENCE</scope>
    <source>
        <strain evidence="1">Ctesc4</strain>
    </source>
</reference>
<dbReference type="EMBL" id="BK032802">
    <property type="protein sequence ID" value="DAF61035.1"/>
    <property type="molecule type" value="Genomic_DNA"/>
</dbReference>
<sequence length="567" mass="64654">MGERKTIQQLVDADDNELTDEELKVKYAPVHYGPVWERDEDGRFVLPEHTLGWRIAEWCTWYLNPIAPDQEAFTFTLEQLRFVLWWYAIDENGKFLYPSRGMLQRIKGWGKDPLLAVLCLVEAFGPSVFNGWDKNGEPLAIRRRNARVQLAAVEYSQTDNTFEMIRLLVSEELMRDCGLEVMMNDVWGFLRTCRIQRISSAPRGKEGNRPTFLLYNETQHWLPSNGGERLKTVLGGNLSKTRGRYLAITNAYSPGENSVAEADHAAAMDALEGRAKANSILYDSLEAPAHAPVNERVFHVVYDMVRGDSVWCDWESAWNEVCDPSRSVSESRRMFYNQVWMAEGRLYSPEDWKRIEAKGDLEPGDTICLGFDGGKSDDATALMAIRVSDGLSVSLLLEERPADWEGHWEVNREVVESAVHRAFRDYNVVAFYADVALWESYIHEWGLAYGPSMVVHAPNGPIAFDMRGSQRRVVKLHEQFMSAILNGRLLAGGSRASQASLRRHFMNVARKDTSYGVSFTKDNRDHKLKVDLYAAWMLAYGALMDYREEESFRAAKVEPVRGGFFRG</sequence>
<evidence type="ECO:0000313" key="1">
    <source>
        <dbReference type="EMBL" id="DAF61035.1"/>
    </source>
</evidence>
<accession>A0A8S5TDB9</accession>
<protein>
    <submittedName>
        <fullName evidence="1">Terminase</fullName>
    </submittedName>
</protein>
<organism evidence="1">
    <name type="scientific">Phage sp. ctesc4</name>
    <dbReference type="NCBI Taxonomy" id="2828008"/>
    <lineage>
        <taxon>Viruses</taxon>
    </lineage>
</organism>